<dbReference type="Gene3D" id="2.60.120.260">
    <property type="entry name" value="Galactose-binding domain-like"/>
    <property type="match status" value="1"/>
</dbReference>
<dbReference type="PROSITE" id="PS50853">
    <property type="entry name" value="FN3"/>
    <property type="match status" value="1"/>
</dbReference>
<dbReference type="InterPro" id="IPR006584">
    <property type="entry name" value="Cellulose-bd_IV"/>
</dbReference>
<feature type="signal peptide" evidence="2">
    <location>
        <begin position="1"/>
        <end position="21"/>
    </location>
</feature>
<evidence type="ECO:0000256" key="1">
    <source>
        <dbReference type="ARBA" id="ARBA00022729"/>
    </source>
</evidence>
<accession>A0ABY3FD34</accession>
<dbReference type="EMBL" id="VNFF01000010">
    <property type="protein sequence ID" value="TVU82815.1"/>
    <property type="molecule type" value="Genomic_DNA"/>
</dbReference>
<dbReference type="PANTHER" id="PTHR23150:SF35">
    <property type="entry name" value="BLL6746 PROTEIN"/>
    <property type="match status" value="1"/>
</dbReference>
<dbReference type="SUPFAM" id="SSF56436">
    <property type="entry name" value="C-type lectin-like"/>
    <property type="match status" value="1"/>
</dbReference>
<gene>
    <name evidence="5" type="ORF">FQP85_11615</name>
</gene>
<dbReference type="InterPro" id="IPR003961">
    <property type="entry name" value="FN3_dom"/>
</dbReference>
<dbReference type="Proteomes" id="UP000317938">
    <property type="component" value="Unassembled WGS sequence"/>
</dbReference>
<evidence type="ECO:0000256" key="2">
    <source>
        <dbReference type="SAM" id="SignalP"/>
    </source>
</evidence>
<dbReference type="Pfam" id="PF00041">
    <property type="entry name" value="fn3"/>
    <property type="match status" value="1"/>
</dbReference>
<evidence type="ECO:0000313" key="6">
    <source>
        <dbReference type="Proteomes" id="UP000317938"/>
    </source>
</evidence>
<reference evidence="5 6" key="1">
    <citation type="submission" date="2019-07" db="EMBL/GenBank/DDBJ databases">
        <title>Diversity of Bacteria from Kongsfjorden, Arctic.</title>
        <authorList>
            <person name="Yu Y."/>
        </authorList>
    </citation>
    <scope>NUCLEOTIDE SEQUENCE [LARGE SCALE GENOMIC DNA]</scope>
    <source>
        <strain evidence="5 6">SM1927</strain>
    </source>
</reference>
<dbReference type="InterPro" id="IPR008979">
    <property type="entry name" value="Galactose-bd-like_sf"/>
</dbReference>
<feature type="chain" id="PRO_5046879094" evidence="2">
    <location>
        <begin position="22"/>
        <end position="560"/>
    </location>
</feature>
<evidence type="ECO:0000259" key="3">
    <source>
        <dbReference type="PROSITE" id="PS50853"/>
    </source>
</evidence>
<sequence>MKLNNYLLTFCCAIGSAHLHADEFANAGGHATTKPIEPIMATIPAGSFAMGSTKKESTQPVTNVNVKEFSLGKYEVTVSEFRRFIAATNYAAPKECRHEMNGWFLQYSKGNWETNALNTSEFQPVVCINWQAAQAYTKWLAKETGKPYRLPTEAEWEYAARAGTKTDYYFGDDPDNTQVCNYANVGDLYGESILQRDSNTSYYNWSGDIAHCNDHSAYASIVGMYEPNAFGLFDVLSNVQEFLADCYVRGYKHIANDGSAYVSDECELRAARGGSWHWSHSPLFSRGAIPEDFAGGVDGFRLALDGAAPKLAKSSQKFQRELIFAQQQEQKRRDNQPAIPAQVTNVVLTQTDDSVTLTWDKSEDSDVDSYRVYRNLLSGGMFKLLASNLTQTTFTDKNIGQHKYDYTVVAVKQHLQSHYSKPITIEPGWISVPGKVEAEWAVEFSDSVISFSSDGERFGSVLTGPDAIGKNAVITYQLNVAKAGFYQLEYRVAAERDTKGFDVYSNEKKLAENPVLKTGGYDKWQIQQGSLVKLKQGKNTLTLKSRDNNWKLNWLSLKAS</sequence>
<evidence type="ECO:0000259" key="4">
    <source>
        <dbReference type="PROSITE" id="PS51175"/>
    </source>
</evidence>
<dbReference type="PANTHER" id="PTHR23150">
    <property type="entry name" value="SULFATASE MODIFYING FACTOR 1, 2"/>
    <property type="match status" value="1"/>
</dbReference>
<proteinExistence type="predicted"/>
<keyword evidence="1 2" id="KW-0732">Signal</keyword>
<comment type="caution">
    <text evidence="5">The sequence shown here is derived from an EMBL/GenBank/DDBJ whole genome shotgun (WGS) entry which is preliminary data.</text>
</comment>
<dbReference type="InterPro" id="IPR051043">
    <property type="entry name" value="Sulfatase_Mod_Factor_Kinase"/>
</dbReference>
<dbReference type="SUPFAM" id="SSF49785">
    <property type="entry name" value="Galactose-binding domain-like"/>
    <property type="match status" value="1"/>
</dbReference>
<dbReference type="InterPro" id="IPR013783">
    <property type="entry name" value="Ig-like_fold"/>
</dbReference>
<feature type="domain" description="CBM6" evidence="4">
    <location>
        <begin position="434"/>
        <end position="558"/>
    </location>
</feature>
<dbReference type="InterPro" id="IPR005084">
    <property type="entry name" value="CBM6"/>
</dbReference>
<dbReference type="Pfam" id="PF03781">
    <property type="entry name" value="FGE-sulfatase"/>
    <property type="match status" value="1"/>
</dbReference>
<dbReference type="PROSITE" id="PS51175">
    <property type="entry name" value="CBM6"/>
    <property type="match status" value="1"/>
</dbReference>
<dbReference type="RefSeq" id="WP_145238352.1">
    <property type="nucleotide sequence ID" value="NZ_VNFF01000010.1"/>
</dbReference>
<dbReference type="InterPro" id="IPR036116">
    <property type="entry name" value="FN3_sf"/>
</dbReference>
<evidence type="ECO:0000313" key="5">
    <source>
        <dbReference type="EMBL" id="TVU82815.1"/>
    </source>
</evidence>
<dbReference type="InterPro" id="IPR016187">
    <property type="entry name" value="CTDL_fold"/>
</dbReference>
<name>A0ABY3FD34_9GAMM</name>
<dbReference type="InterPro" id="IPR042095">
    <property type="entry name" value="SUMF_sf"/>
</dbReference>
<protein>
    <submittedName>
        <fullName evidence="5">SUMF1/EgtB/PvdOfamily nonheme iron enzyme</fullName>
    </submittedName>
</protein>
<dbReference type="Pfam" id="PF03422">
    <property type="entry name" value="CBM_6"/>
    <property type="match status" value="1"/>
</dbReference>
<dbReference type="SUPFAM" id="SSF49265">
    <property type="entry name" value="Fibronectin type III"/>
    <property type="match status" value="1"/>
</dbReference>
<dbReference type="CDD" id="cd00063">
    <property type="entry name" value="FN3"/>
    <property type="match status" value="1"/>
</dbReference>
<dbReference type="InterPro" id="IPR005532">
    <property type="entry name" value="SUMF_dom"/>
</dbReference>
<keyword evidence="6" id="KW-1185">Reference proteome</keyword>
<dbReference type="Gene3D" id="3.90.1580.10">
    <property type="entry name" value="paralog of FGE (formylglycine-generating enzyme)"/>
    <property type="match status" value="1"/>
</dbReference>
<feature type="domain" description="Fibronectin type-III" evidence="3">
    <location>
        <begin position="339"/>
        <end position="434"/>
    </location>
</feature>
<dbReference type="SMART" id="SM00606">
    <property type="entry name" value="CBD_IV"/>
    <property type="match status" value="1"/>
</dbReference>
<dbReference type="Gene3D" id="2.60.40.10">
    <property type="entry name" value="Immunoglobulins"/>
    <property type="match status" value="1"/>
</dbReference>
<organism evidence="5 6">
    <name type="scientific">Pseudoalteromonas neustonica</name>
    <dbReference type="NCBI Taxonomy" id="1840331"/>
    <lineage>
        <taxon>Bacteria</taxon>
        <taxon>Pseudomonadati</taxon>
        <taxon>Pseudomonadota</taxon>
        <taxon>Gammaproteobacteria</taxon>
        <taxon>Alteromonadales</taxon>
        <taxon>Pseudoalteromonadaceae</taxon>
        <taxon>Pseudoalteromonas</taxon>
    </lineage>
</organism>